<dbReference type="EMBL" id="QGNW01000402">
    <property type="protein sequence ID" value="RVW72987.1"/>
    <property type="molecule type" value="Genomic_DNA"/>
</dbReference>
<protein>
    <submittedName>
        <fullName evidence="1">Uncharacterized protein</fullName>
    </submittedName>
</protein>
<gene>
    <name evidence="1" type="ORF">CK203_057442</name>
</gene>
<dbReference type="AlphaFoldDB" id="A0A438GLA5"/>
<comment type="caution">
    <text evidence="1">The sequence shown here is derived from an EMBL/GenBank/DDBJ whole genome shotgun (WGS) entry which is preliminary data.</text>
</comment>
<organism evidence="1 2">
    <name type="scientific">Vitis vinifera</name>
    <name type="common">Grape</name>
    <dbReference type="NCBI Taxonomy" id="29760"/>
    <lineage>
        <taxon>Eukaryota</taxon>
        <taxon>Viridiplantae</taxon>
        <taxon>Streptophyta</taxon>
        <taxon>Embryophyta</taxon>
        <taxon>Tracheophyta</taxon>
        <taxon>Spermatophyta</taxon>
        <taxon>Magnoliopsida</taxon>
        <taxon>eudicotyledons</taxon>
        <taxon>Gunneridae</taxon>
        <taxon>Pentapetalae</taxon>
        <taxon>rosids</taxon>
        <taxon>Vitales</taxon>
        <taxon>Vitaceae</taxon>
        <taxon>Viteae</taxon>
        <taxon>Vitis</taxon>
    </lineage>
</organism>
<proteinExistence type="predicted"/>
<sequence length="146" mass="15452">MAFEKGGVRISLLRGALLLFEFEEVSDTKSVLFKGSVGESGGIPATLMVWEENVKAVASASELVVRCNPVVFTMDVAGVPRRSGIGLEVRGDDDASCIKQVSKEKGVENHVGLEKPSPGKLDIRREGDGMGLVGGGVDCLGRFCLN</sequence>
<evidence type="ECO:0000313" key="1">
    <source>
        <dbReference type="EMBL" id="RVW72987.1"/>
    </source>
</evidence>
<reference evidence="1 2" key="1">
    <citation type="journal article" date="2018" name="PLoS Genet.">
        <title>Population sequencing reveals clonal diversity and ancestral inbreeding in the grapevine cultivar Chardonnay.</title>
        <authorList>
            <person name="Roach M.J."/>
            <person name="Johnson D.L."/>
            <person name="Bohlmann J."/>
            <person name="van Vuuren H.J."/>
            <person name="Jones S.J."/>
            <person name="Pretorius I.S."/>
            <person name="Schmidt S.A."/>
            <person name="Borneman A.R."/>
        </authorList>
    </citation>
    <scope>NUCLEOTIDE SEQUENCE [LARGE SCALE GENOMIC DNA]</scope>
    <source>
        <strain evidence="2">cv. Chardonnay</strain>
        <tissue evidence="1">Leaf</tissue>
    </source>
</reference>
<evidence type="ECO:0000313" key="2">
    <source>
        <dbReference type="Proteomes" id="UP000288805"/>
    </source>
</evidence>
<dbReference type="Proteomes" id="UP000288805">
    <property type="component" value="Unassembled WGS sequence"/>
</dbReference>
<name>A0A438GLA5_VITVI</name>
<accession>A0A438GLA5</accession>